<organism evidence="3 4">
    <name type="scientific">Kocuria rosea subsp. polaris</name>
    <dbReference type="NCBI Taxonomy" id="136273"/>
    <lineage>
        <taxon>Bacteria</taxon>
        <taxon>Bacillati</taxon>
        <taxon>Actinomycetota</taxon>
        <taxon>Actinomycetes</taxon>
        <taxon>Micrococcales</taxon>
        <taxon>Micrococcaceae</taxon>
        <taxon>Kocuria</taxon>
    </lineage>
</organism>
<evidence type="ECO:0000313" key="3">
    <source>
        <dbReference type="EMBL" id="KUG62264.1"/>
    </source>
</evidence>
<feature type="region of interest" description="Disordered" evidence="2">
    <location>
        <begin position="353"/>
        <end position="403"/>
    </location>
</feature>
<dbReference type="SUPFAM" id="SSF51905">
    <property type="entry name" value="FAD/NAD(P)-binding domain"/>
    <property type="match status" value="2"/>
</dbReference>
<dbReference type="AlphaFoldDB" id="A0A0W8IQV6"/>
<dbReference type="PRINTS" id="PR00368">
    <property type="entry name" value="FADPNR"/>
</dbReference>
<proteinExistence type="predicted"/>
<dbReference type="PANTHER" id="PTHR43539:SF78">
    <property type="entry name" value="FLAVIN-CONTAINING MONOOXYGENASE"/>
    <property type="match status" value="1"/>
</dbReference>
<dbReference type="InterPro" id="IPR050982">
    <property type="entry name" value="Auxin_biosynth/cation_transpt"/>
</dbReference>
<reference evidence="4" key="1">
    <citation type="submission" date="2015-12" db="EMBL/GenBank/DDBJ databases">
        <authorList>
            <person name="Nair G.R."/>
            <person name="Kaur G."/>
            <person name="Mayilraj S."/>
        </authorList>
    </citation>
    <scope>NUCLEOTIDE SEQUENCE [LARGE SCALE GENOMIC DNA]</scope>
    <source>
        <strain evidence="4">CD08_4</strain>
    </source>
</reference>
<dbReference type="RefSeq" id="WP_058872629.1">
    <property type="nucleotide sequence ID" value="NZ_LQBK01000002.1"/>
</dbReference>
<dbReference type="Gene3D" id="3.50.50.60">
    <property type="entry name" value="FAD/NAD(P)-binding domain"/>
    <property type="match status" value="1"/>
</dbReference>
<dbReference type="GO" id="GO:0050660">
    <property type="term" value="F:flavin adenine dinucleotide binding"/>
    <property type="evidence" value="ECO:0007669"/>
    <property type="project" value="TreeGrafter"/>
</dbReference>
<dbReference type="PRINTS" id="PR00411">
    <property type="entry name" value="PNDRDTASEI"/>
</dbReference>
<keyword evidence="1" id="KW-0560">Oxidoreductase</keyword>
<evidence type="ECO:0000313" key="4">
    <source>
        <dbReference type="Proteomes" id="UP000053512"/>
    </source>
</evidence>
<dbReference type="Pfam" id="PF13738">
    <property type="entry name" value="Pyr_redox_3"/>
    <property type="match status" value="1"/>
</dbReference>
<protein>
    <submittedName>
        <fullName evidence="3">Portal protein</fullName>
    </submittedName>
</protein>
<sequence>MNTQHIETLIIGAGQAGLATGSSLQRLGRPFLIVDAEGRVGDHWRNQWDSLRLYTPAKYDGLPGLPFPQEPWSYPGKDDVAAYLESFTLHKDLPVRTSTTVDAVRARPGGGYAVDLGADTITCDNVVVATGTFGRTPYVPSFAADLDPSITQLHSSAYRRPDQLRPGKVLVVGASHSGTDIAYELALTHETVLCGRDPGQFPVRFDSRRIRTVFPVLMFAWRHVLTRRTPIGRKVMAHARFHGAPMLRVKREDLRERGVERLTERVTGVADGLPVVGDRRVDVQNVVWCTGFGQRFGWIHLDVFQEDGWPREFRGVVEDAPGLYFCGLSFQYSFSSMLLPGIGRDAEHVARHIARRASRHQERPSSGHPRALSSRSGGGAHGSPRGSRQSTAGVRAPRMGDGL</sequence>
<dbReference type="InterPro" id="IPR036188">
    <property type="entry name" value="FAD/NAD-bd_sf"/>
</dbReference>
<accession>A0A0W8IQV6</accession>
<evidence type="ECO:0000256" key="1">
    <source>
        <dbReference type="ARBA" id="ARBA00023002"/>
    </source>
</evidence>
<comment type="caution">
    <text evidence="3">The sequence shown here is derived from an EMBL/GenBank/DDBJ whole genome shotgun (WGS) entry which is preliminary data.</text>
</comment>
<dbReference type="OrthoDB" id="9808049at2"/>
<evidence type="ECO:0000256" key="2">
    <source>
        <dbReference type="SAM" id="MobiDB-lite"/>
    </source>
</evidence>
<dbReference type="GO" id="GO:0004497">
    <property type="term" value="F:monooxygenase activity"/>
    <property type="evidence" value="ECO:0007669"/>
    <property type="project" value="TreeGrafter"/>
</dbReference>
<name>A0A0W8IQV6_KOCRO</name>
<dbReference type="EMBL" id="LQBK01000002">
    <property type="protein sequence ID" value="KUG62264.1"/>
    <property type="molecule type" value="Genomic_DNA"/>
</dbReference>
<gene>
    <name evidence="3" type="ORF">AVL61_03140</name>
</gene>
<dbReference type="Proteomes" id="UP000053512">
    <property type="component" value="Unassembled WGS sequence"/>
</dbReference>
<dbReference type="PANTHER" id="PTHR43539">
    <property type="entry name" value="FLAVIN-BINDING MONOOXYGENASE-LIKE PROTEIN (AFU_ORTHOLOGUE AFUA_4G09220)"/>
    <property type="match status" value="1"/>
</dbReference>